<dbReference type="GO" id="GO:0006391">
    <property type="term" value="P:transcription initiation at mitochondrial promoter"/>
    <property type="evidence" value="ECO:0007669"/>
    <property type="project" value="TreeGrafter"/>
</dbReference>
<dbReference type="GO" id="GO:0032259">
    <property type="term" value="P:methylation"/>
    <property type="evidence" value="ECO:0007669"/>
    <property type="project" value="UniProtKB-KW"/>
</dbReference>
<gene>
    <name evidence="9" type="ORF">EJ02DRAFT_450508</name>
</gene>
<keyword evidence="4 9" id="KW-0808">Transferase</keyword>
<protein>
    <recommendedName>
        <fullName evidence="2">Mitochondrial transcription factor 1</fullName>
    </recommendedName>
</protein>
<evidence type="ECO:0000313" key="10">
    <source>
        <dbReference type="Proteomes" id="UP000800038"/>
    </source>
</evidence>
<dbReference type="SUPFAM" id="SSF53335">
    <property type="entry name" value="S-adenosyl-L-methionine-dependent methyltransferases"/>
    <property type="match status" value="1"/>
</dbReference>
<dbReference type="AlphaFoldDB" id="A0A6A5TBW6"/>
<dbReference type="EMBL" id="ML976003">
    <property type="protein sequence ID" value="KAF1946417.1"/>
    <property type="molecule type" value="Genomic_DNA"/>
</dbReference>
<name>A0A6A5TBW6_9PLEO</name>
<evidence type="ECO:0000256" key="8">
    <source>
        <dbReference type="SAM" id="MobiDB-lite"/>
    </source>
</evidence>
<evidence type="ECO:0000256" key="5">
    <source>
        <dbReference type="ARBA" id="ARBA00022691"/>
    </source>
</evidence>
<keyword evidence="3 9" id="KW-0489">Methyltransferase</keyword>
<dbReference type="PANTHER" id="PTHR11727">
    <property type="entry name" value="DIMETHYLADENOSINE TRANSFERASE"/>
    <property type="match status" value="1"/>
</dbReference>
<keyword evidence="10" id="KW-1185">Reference proteome</keyword>
<evidence type="ECO:0000256" key="6">
    <source>
        <dbReference type="ARBA" id="ARBA00022884"/>
    </source>
</evidence>
<evidence type="ECO:0000313" key="9">
    <source>
        <dbReference type="EMBL" id="KAF1946417.1"/>
    </source>
</evidence>
<organism evidence="9 10">
    <name type="scientific">Clathrospora elynae</name>
    <dbReference type="NCBI Taxonomy" id="706981"/>
    <lineage>
        <taxon>Eukaryota</taxon>
        <taxon>Fungi</taxon>
        <taxon>Dikarya</taxon>
        <taxon>Ascomycota</taxon>
        <taxon>Pezizomycotina</taxon>
        <taxon>Dothideomycetes</taxon>
        <taxon>Pleosporomycetidae</taxon>
        <taxon>Pleosporales</taxon>
        <taxon>Diademaceae</taxon>
        <taxon>Clathrospora</taxon>
    </lineage>
</organism>
<comment type="subcellular location">
    <subcellularLocation>
        <location evidence="1">Mitochondrion</location>
    </subcellularLocation>
</comment>
<keyword evidence="6" id="KW-0694">RNA-binding</keyword>
<evidence type="ECO:0000256" key="4">
    <source>
        <dbReference type="ARBA" id="ARBA00022679"/>
    </source>
</evidence>
<evidence type="ECO:0000256" key="1">
    <source>
        <dbReference type="ARBA" id="ARBA00004173"/>
    </source>
</evidence>
<sequence>MFRIHPSTRRIFRRPSTLIRQWSQTRNASSERGRQKTTPTHWTDEKLKTHSEYPLSAAMSKLIHPKHTSLEPKSYIANPSVRTAGVHVRTQIVSPDLCDDVIKYIGHTLDKHKGGDILDINPGAGLWSQKLHAYLQPRSHVLLEPRHEKFGDYLDPLLSAPGSRYALVAKDPCELATYRDMVADGVFPHQRARDSTDASAQAPNNTLLVTGSLVWDPRLPGLGFDSMAKQLFHHFAAAASTNDLFHAFGLVRTLLWVQHDDFGPMIASSINGMQKANRFLEMTHNMNVVVGPECTARKTGRGSTGRDPQYEIESTVRALKAGREKGMELPPHRRDPIHDFAADIATTTNGTGRSTSAAIQEYLRSQHLAGKSATGLLQRAFTEHYEEERSIRNEYPDVNLERPGKKGQPSSARLADFYKKRASVVSLQKKKVDLEAIADIGEEMYKLECDILGMKDGPEKDAAMKELEELDSRWENRLENMVTNYAFAPLSEVDDRIAMRSPPYPRLQWDARPYEPLVMRQTEVWPANRLCLISAEPIPKPHIQSSDWFEWVQDFVFGLYSAPIQGIPQALDRMQHGLSDIIEQCPSLKDPKKGGRLQMKHLRVRTLTMEMIEELVQAYKDWPFKAPGSNHNKYFRNKPAAHLFVGRAGGGG</sequence>
<dbReference type="GO" id="GO:0005759">
    <property type="term" value="C:mitochondrial matrix"/>
    <property type="evidence" value="ECO:0007669"/>
    <property type="project" value="TreeGrafter"/>
</dbReference>
<dbReference type="InterPro" id="IPR001737">
    <property type="entry name" value="KsgA/Erm"/>
</dbReference>
<dbReference type="InterPro" id="IPR023165">
    <property type="entry name" value="rRNA_Ade_diMease-like_C"/>
</dbReference>
<dbReference type="GO" id="GO:0003723">
    <property type="term" value="F:RNA binding"/>
    <property type="evidence" value="ECO:0007669"/>
    <property type="project" value="UniProtKB-KW"/>
</dbReference>
<dbReference type="Proteomes" id="UP000800038">
    <property type="component" value="Unassembled WGS sequence"/>
</dbReference>
<dbReference type="GO" id="GO:0034246">
    <property type="term" value="F:mitochondrial transcription factor activity"/>
    <property type="evidence" value="ECO:0007669"/>
    <property type="project" value="TreeGrafter"/>
</dbReference>
<keyword evidence="5" id="KW-0949">S-adenosyl-L-methionine</keyword>
<evidence type="ECO:0000256" key="7">
    <source>
        <dbReference type="ARBA" id="ARBA00024915"/>
    </source>
</evidence>
<comment type="function">
    <text evidence="7">Mitochondrial transcription factor that confers selective promoter recognition on the core subunit of the yeast mitochondrial RNA polymerase. Interacts with DNA in a non-specific manner.</text>
</comment>
<accession>A0A6A5TBW6</accession>
<dbReference type="GO" id="GO:0034245">
    <property type="term" value="C:mitochondrial DNA-directed RNA polymerase complex"/>
    <property type="evidence" value="ECO:0007669"/>
    <property type="project" value="TreeGrafter"/>
</dbReference>
<reference evidence="9" key="1">
    <citation type="journal article" date="2020" name="Stud. Mycol.">
        <title>101 Dothideomycetes genomes: a test case for predicting lifestyles and emergence of pathogens.</title>
        <authorList>
            <person name="Haridas S."/>
            <person name="Albert R."/>
            <person name="Binder M."/>
            <person name="Bloem J."/>
            <person name="Labutti K."/>
            <person name="Salamov A."/>
            <person name="Andreopoulos B."/>
            <person name="Baker S."/>
            <person name="Barry K."/>
            <person name="Bills G."/>
            <person name="Bluhm B."/>
            <person name="Cannon C."/>
            <person name="Castanera R."/>
            <person name="Culley D."/>
            <person name="Daum C."/>
            <person name="Ezra D."/>
            <person name="Gonzalez J."/>
            <person name="Henrissat B."/>
            <person name="Kuo A."/>
            <person name="Liang C."/>
            <person name="Lipzen A."/>
            <person name="Lutzoni F."/>
            <person name="Magnuson J."/>
            <person name="Mondo S."/>
            <person name="Nolan M."/>
            <person name="Ohm R."/>
            <person name="Pangilinan J."/>
            <person name="Park H.-J."/>
            <person name="Ramirez L."/>
            <person name="Alfaro M."/>
            <person name="Sun H."/>
            <person name="Tritt A."/>
            <person name="Yoshinaga Y."/>
            <person name="Zwiers L.-H."/>
            <person name="Turgeon B."/>
            <person name="Goodwin S."/>
            <person name="Spatafora J."/>
            <person name="Crous P."/>
            <person name="Grigoriev I."/>
        </authorList>
    </citation>
    <scope>NUCLEOTIDE SEQUENCE</scope>
    <source>
        <strain evidence="9">CBS 161.51</strain>
    </source>
</reference>
<dbReference type="OrthoDB" id="16079at2759"/>
<feature type="region of interest" description="Disordered" evidence="8">
    <location>
        <begin position="22"/>
        <end position="46"/>
    </location>
</feature>
<dbReference type="Gene3D" id="3.40.50.150">
    <property type="entry name" value="Vaccinia Virus protein VP39"/>
    <property type="match status" value="1"/>
</dbReference>
<dbReference type="GO" id="GO:0008168">
    <property type="term" value="F:methyltransferase activity"/>
    <property type="evidence" value="ECO:0007669"/>
    <property type="project" value="UniProtKB-KW"/>
</dbReference>
<dbReference type="PANTHER" id="PTHR11727:SF17">
    <property type="entry name" value="DIMETHYLADENOSINE TRANSFERASE 1, MITOCHONDRIAL"/>
    <property type="match status" value="1"/>
</dbReference>
<evidence type="ECO:0000256" key="3">
    <source>
        <dbReference type="ARBA" id="ARBA00022603"/>
    </source>
</evidence>
<proteinExistence type="predicted"/>
<dbReference type="Gene3D" id="1.10.8.100">
    <property type="entry name" value="Ribosomal RNA adenine dimethylase-like, domain 2"/>
    <property type="match status" value="1"/>
</dbReference>
<dbReference type="InterPro" id="IPR029063">
    <property type="entry name" value="SAM-dependent_MTases_sf"/>
</dbReference>
<evidence type="ECO:0000256" key="2">
    <source>
        <dbReference type="ARBA" id="ARBA00013836"/>
    </source>
</evidence>